<dbReference type="EMBL" id="PHFL01000060">
    <property type="protein sequence ID" value="RFM23628.1"/>
    <property type="molecule type" value="Genomic_DNA"/>
</dbReference>
<name>A0A395M084_9BACT</name>
<dbReference type="SUPFAM" id="SSF160980">
    <property type="entry name" value="SSO1389-like"/>
    <property type="match status" value="1"/>
</dbReference>
<comment type="caution">
    <text evidence="1">The sequence shown here is derived from an EMBL/GenBank/DDBJ whole genome shotgun (WGS) entry which is preliminary data.</text>
</comment>
<dbReference type="InterPro" id="IPR013383">
    <property type="entry name" value="CRISPR-assoc_prot_DxTHG_CS"/>
</dbReference>
<dbReference type="NCBIfam" id="TIGR02549">
    <property type="entry name" value="CRISPR_DxTHG"/>
    <property type="match status" value="1"/>
</dbReference>
<organism evidence="1 2">
    <name type="scientific">Candidatus Thermochlorobacter aerophilus</name>
    <dbReference type="NCBI Taxonomy" id="1868324"/>
    <lineage>
        <taxon>Bacteria</taxon>
        <taxon>Pseudomonadati</taxon>
        <taxon>Chlorobiota</taxon>
        <taxon>Chlorobiia</taxon>
        <taxon>Chlorobiales</taxon>
        <taxon>Candidatus Thermochlorobacteriaceae</taxon>
        <taxon>Candidatus Thermochlorobacter</taxon>
    </lineage>
</organism>
<protein>
    <submittedName>
        <fullName evidence="1">TIGR02221 family CRISPR-associated protein</fullName>
    </submittedName>
</protein>
<gene>
    <name evidence="1" type="ORF">D0433_09670</name>
</gene>
<reference evidence="1 2" key="1">
    <citation type="journal article" date="2011" name="ISME J.">
        <title>Community ecology of hot spring cyanobacterial mats: predominant populations and their functional potential.</title>
        <authorList>
            <person name="Klatt C.G."/>
            <person name="Wood J.M."/>
            <person name="Rusch D.B."/>
            <person name="Bateson M.M."/>
            <person name="Hamamura N."/>
            <person name="Heidelberg J.F."/>
            <person name="Grossman A.R."/>
            <person name="Bhaya D."/>
            <person name="Cohan F.M."/>
            <person name="Kuhl M."/>
            <person name="Bryant D.A."/>
            <person name="Ward D.M."/>
        </authorList>
    </citation>
    <scope>NUCLEOTIDE SEQUENCE [LARGE SCALE GENOMIC DNA]</scope>
    <source>
        <strain evidence="1">OS</strain>
    </source>
</reference>
<dbReference type="Proteomes" id="UP000266389">
    <property type="component" value="Unassembled WGS sequence"/>
</dbReference>
<proteinExistence type="predicted"/>
<sequence length="442" mass="50947">MRRLLTLLGKGQARLTELSDRTYKTAEYFRRDTQNRIKTPFFAEALIQLYSPQFEIVHIFGTDDSMWETLLVHSIDNSSTPEDEEVFAQLTSQNRHITTEILTYIAERFRQKHHAHIREVKCTLIPIGQTDDEIWKIFESIANTCEEGDVVSIDITHGLRYQSAFVLLAGVMLRTVKNITIENIFYGGFELAQPAPILELKPLVEILDWTLAINDFQSYSNAKKLVELLSDKHLTQALSTFSTALQINDSQRVGQEAKGIQNYFADSKHQQALPPPAKLLLPFLQKLPQMLAAETKEWARYLKIARWQFEHEQLGLAILSAWEAIICRIAELLSISNYENNQKLYAELSRIARAREPYQYLADLYSRFNLTDFYRNAEQLNTFRKAIAHADTLPNLSLQDLRAKYRQILGFFEQHLGNAELSKVFSQEVVQTIKNTSTQNNV</sequence>
<accession>A0A395M084</accession>
<evidence type="ECO:0000313" key="2">
    <source>
        <dbReference type="Proteomes" id="UP000266389"/>
    </source>
</evidence>
<dbReference type="InterPro" id="IPR011742">
    <property type="entry name" value="CRISPR-assoc_prot_TM1812"/>
</dbReference>
<evidence type="ECO:0000313" key="1">
    <source>
        <dbReference type="EMBL" id="RFM23628.1"/>
    </source>
</evidence>
<dbReference type="NCBIfam" id="TIGR02221">
    <property type="entry name" value="cas_TM1812"/>
    <property type="match status" value="1"/>
</dbReference>
<dbReference type="AlphaFoldDB" id="A0A395M084"/>